<evidence type="ECO:0000313" key="2">
    <source>
        <dbReference type="Proteomes" id="UP000275267"/>
    </source>
</evidence>
<sequence length="61" mass="6598">MIVKKAVEKVAGAWASNAPSTEPAISRILSDEAKNIERLVQGYLTMYVGREVLKRVVPGGV</sequence>
<comment type="caution">
    <text evidence="1">The sequence shown here is derived from an EMBL/GenBank/DDBJ whole genome shotgun (WGS) entry which is preliminary data.</text>
</comment>
<dbReference type="Proteomes" id="UP000275267">
    <property type="component" value="Unassembled WGS sequence"/>
</dbReference>
<keyword evidence="2" id="KW-1185">Reference proteome</keyword>
<accession>A0A3L6TV44</accession>
<evidence type="ECO:0000313" key="1">
    <source>
        <dbReference type="EMBL" id="RLN43361.1"/>
    </source>
</evidence>
<name>A0A3L6TV44_PANMI</name>
<dbReference type="AlphaFoldDB" id="A0A3L6TV44"/>
<dbReference type="STRING" id="4540.A0A3L6TV44"/>
<gene>
    <name evidence="1" type="ORF">C2845_PM01G36560</name>
</gene>
<organism evidence="1 2">
    <name type="scientific">Panicum miliaceum</name>
    <name type="common">Proso millet</name>
    <name type="synonym">Broomcorn millet</name>
    <dbReference type="NCBI Taxonomy" id="4540"/>
    <lineage>
        <taxon>Eukaryota</taxon>
        <taxon>Viridiplantae</taxon>
        <taxon>Streptophyta</taxon>
        <taxon>Embryophyta</taxon>
        <taxon>Tracheophyta</taxon>
        <taxon>Spermatophyta</taxon>
        <taxon>Magnoliopsida</taxon>
        <taxon>Liliopsida</taxon>
        <taxon>Poales</taxon>
        <taxon>Poaceae</taxon>
        <taxon>PACMAD clade</taxon>
        <taxon>Panicoideae</taxon>
        <taxon>Panicodae</taxon>
        <taxon>Paniceae</taxon>
        <taxon>Panicinae</taxon>
        <taxon>Panicum</taxon>
        <taxon>Panicum sect. Panicum</taxon>
    </lineage>
</organism>
<protein>
    <submittedName>
        <fullName evidence="1">Uncharacterized protein</fullName>
    </submittedName>
</protein>
<proteinExistence type="predicted"/>
<dbReference type="EMBL" id="PQIB02000001">
    <property type="protein sequence ID" value="RLN43361.1"/>
    <property type="molecule type" value="Genomic_DNA"/>
</dbReference>
<reference evidence="2" key="1">
    <citation type="journal article" date="2019" name="Nat. Commun.">
        <title>The genome of broomcorn millet.</title>
        <authorList>
            <person name="Zou C."/>
            <person name="Miki D."/>
            <person name="Li D."/>
            <person name="Tang Q."/>
            <person name="Xiao L."/>
            <person name="Rajput S."/>
            <person name="Deng P."/>
            <person name="Jia W."/>
            <person name="Huang R."/>
            <person name="Zhang M."/>
            <person name="Sun Y."/>
            <person name="Hu J."/>
            <person name="Fu X."/>
            <person name="Schnable P.S."/>
            <person name="Li F."/>
            <person name="Zhang H."/>
            <person name="Feng B."/>
            <person name="Zhu X."/>
            <person name="Liu R."/>
            <person name="Schnable J.C."/>
            <person name="Zhu J.-K."/>
            <person name="Zhang H."/>
        </authorList>
    </citation>
    <scope>NUCLEOTIDE SEQUENCE [LARGE SCALE GENOMIC DNA]</scope>
</reference>